<gene>
    <name evidence="3" type="ORF">HF995_08735</name>
</gene>
<evidence type="ECO:0000313" key="4">
    <source>
        <dbReference type="Proteomes" id="UP000774283"/>
    </source>
</evidence>
<dbReference type="SUPFAM" id="SSF56801">
    <property type="entry name" value="Acetyl-CoA synthetase-like"/>
    <property type="match status" value="1"/>
</dbReference>
<dbReference type="Pfam" id="PF13193">
    <property type="entry name" value="AMP-binding_C"/>
    <property type="match status" value="1"/>
</dbReference>
<accession>A0A9X5ISP1</accession>
<dbReference type="InterPro" id="IPR050237">
    <property type="entry name" value="ATP-dep_AMP-bd_enzyme"/>
</dbReference>
<dbReference type="PANTHER" id="PTHR43767:SF12">
    <property type="entry name" value="AMP-DEPENDENT SYNTHETASE AND LIGASE"/>
    <property type="match status" value="1"/>
</dbReference>
<keyword evidence="4" id="KW-1185">Reference proteome</keyword>
<dbReference type="PROSITE" id="PS00455">
    <property type="entry name" value="AMP_BINDING"/>
    <property type="match status" value="1"/>
</dbReference>
<dbReference type="AlphaFoldDB" id="A0A9X5ISP1"/>
<feature type="domain" description="AMP-binding enzyme C-terminal" evidence="2">
    <location>
        <begin position="487"/>
        <end position="565"/>
    </location>
</feature>
<dbReference type="InterPro" id="IPR045851">
    <property type="entry name" value="AMP-bd_C_sf"/>
</dbReference>
<dbReference type="EMBL" id="JAAXOW010000002">
    <property type="protein sequence ID" value="NKX93351.1"/>
    <property type="molecule type" value="Genomic_DNA"/>
</dbReference>
<dbReference type="InterPro" id="IPR020845">
    <property type="entry name" value="AMP-binding_CS"/>
</dbReference>
<dbReference type="InterPro" id="IPR042099">
    <property type="entry name" value="ANL_N_sf"/>
</dbReference>
<protein>
    <submittedName>
        <fullName evidence="3">AMP-binding protein</fullName>
    </submittedName>
</protein>
<comment type="caution">
    <text evidence="3">The sequence shown here is derived from an EMBL/GenBank/DDBJ whole genome shotgun (WGS) entry which is preliminary data.</text>
</comment>
<dbReference type="PANTHER" id="PTHR43767">
    <property type="entry name" value="LONG-CHAIN-FATTY-ACID--COA LIGASE"/>
    <property type="match status" value="1"/>
</dbReference>
<dbReference type="GO" id="GO:0016877">
    <property type="term" value="F:ligase activity, forming carbon-sulfur bonds"/>
    <property type="evidence" value="ECO:0007669"/>
    <property type="project" value="UniProtKB-ARBA"/>
</dbReference>
<reference evidence="3 4" key="1">
    <citation type="submission" date="2020-04" db="EMBL/GenBank/DDBJ databases">
        <title>MicrobeNet Type strains.</title>
        <authorList>
            <person name="Nicholson A.C."/>
        </authorList>
    </citation>
    <scope>NUCLEOTIDE SEQUENCE [LARGE SCALE GENOMIC DNA]</scope>
    <source>
        <strain evidence="3 4">ATCC BAA-789</strain>
    </source>
</reference>
<dbReference type="InterPro" id="IPR000873">
    <property type="entry name" value="AMP-dep_synth/lig_dom"/>
</dbReference>
<feature type="domain" description="AMP-dependent synthetase/ligase" evidence="1">
    <location>
        <begin position="33"/>
        <end position="432"/>
    </location>
</feature>
<dbReference type="InterPro" id="IPR025110">
    <property type="entry name" value="AMP-bd_C"/>
</dbReference>
<dbReference type="RefSeq" id="WP_168447391.1">
    <property type="nucleotide sequence ID" value="NZ_JAAXOW010000002.1"/>
</dbReference>
<evidence type="ECO:0000313" key="3">
    <source>
        <dbReference type="EMBL" id="NKX93351.1"/>
    </source>
</evidence>
<organism evidence="3 4">
    <name type="scientific">Sanguibacter hominis ATCC BAA-789</name>
    <dbReference type="NCBI Taxonomy" id="1312740"/>
    <lineage>
        <taxon>Bacteria</taxon>
        <taxon>Bacillati</taxon>
        <taxon>Actinomycetota</taxon>
        <taxon>Actinomycetes</taxon>
        <taxon>Micrococcales</taxon>
        <taxon>Sanguibacteraceae</taxon>
        <taxon>Sanguibacter</taxon>
    </lineage>
</organism>
<dbReference type="Proteomes" id="UP000774283">
    <property type="component" value="Unassembled WGS sequence"/>
</dbReference>
<dbReference type="Pfam" id="PF00501">
    <property type="entry name" value="AMP-binding"/>
    <property type="match status" value="1"/>
</dbReference>
<proteinExistence type="predicted"/>
<sequence>MTRPSEERPWTRSYSPGVSADITVADEPLTAALERGARTYPDRVALDFMGRQTTYRELGEQVAHAAGVLTKLGVRPGDRVAIGLPNCATHVVVFYAVLRIGGVVVECNPTYSAEELAHQVADAGATVAVCWEPTAARLAERQGETDVHTIVGVDLSRDLPGAKRLALSLPIAKARALREALRAPIPASVVRWERLLKKATRLPASYPAPGSGDLALLQYTGGTTGTPKAAMLTHANLVANATQGQEWTQMGFADGPQSGVSDDVVYGVLPFFHAFGLTLCLSFTIRIGATLVLFPKFDVASVLATQKRIPGTFIPAVPPMLDRLAKAAVEQGVDLGTFRYAICGAMPLPGEVAKAWEDVTGGYAIEGYGMTETSPVALGSPCSENRQPGTLGLPFPSTDIRIADQEDPYRLVEPGERGELLIAGPQVFGGYWNRPDESADTLVEIDGKRWIRTGDVVVMQEDGFVRLVDRIKEMIITGGFKVYPSQVEEHLRAMPGVEDVAIIGMPGGDLGERVVAAIVLAKDAATHAQVDLESVRAWCEAKLARYALPKQLELVKELPRSQIGKVLRRVVREDLLHRGGDSQNR</sequence>
<dbReference type="Gene3D" id="3.40.50.12780">
    <property type="entry name" value="N-terminal domain of ligase-like"/>
    <property type="match status" value="1"/>
</dbReference>
<dbReference type="Gene3D" id="3.30.300.30">
    <property type="match status" value="1"/>
</dbReference>
<name>A0A9X5ISP1_9MICO</name>
<evidence type="ECO:0000259" key="2">
    <source>
        <dbReference type="Pfam" id="PF13193"/>
    </source>
</evidence>
<evidence type="ECO:0000259" key="1">
    <source>
        <dbReference type="Pfam" id="PF00501"/>
    </source>
</evidence>
<dbReference type="CDD" id="cd05936">
    <property type="entry name" value="FC-FACS_FadD_like"/>
    <property type="match status" value="1"/>
</dbReference>